<evidence type="ECO:0000256" key="9">
    <source>
        <dbReference type="ARBA" id="ARBA00023136"/>
    </source>
</evidence>
<feature type="transmembrane region" description="Helical" evidence="10">
    <location>
        <begin position="12"/>
        <end position="34"/>
    </location>
</feature>
<evidence type="ECO:0000256" key="10">
    <source>
        <dbReference type="SAM" id="Phobius"/>
    </source>
</evidence>
<feature type="domain" description="Transposase IS204/IS1001/IS1096/IS1165 DDE" evidence="12">
    <location>
        <begin position="301"/>
        <end position="388"/>
    </location>
</feature>
<dbReference type="InterPro" id="IPR005804">
    <property type="entry name" value="FA_desaturase_dom"/>
</dbReference>
<gene>
    <name evidence="13" type="ORF">ACFOW7_16700</name>
</gene>
<evidence type="ECO:0000256" key="4">
    <source>
        <dbReference type="ARBA" id="ARBA00022832"/>
    </source>
</evidence>
<dbReference type="InterPro" id="IPR015876">
    <property type="entry name" value="Acyl-CoA_DS"/>
</dbReference>
<evidence type="ECO:0000256" key="7">
    <source>
        <dbReference type="ARBA" id="ARBA00023004"/>
    </source>
</evidence>
<evidence type="ECO:0000256" key="6">
    <source>
        <dbReference type="ARBA" id="ARBA00023002"/>
    </source>
</evidence>
<evidence type="ECO:0000313" key="13">
    <source>
        <dbReference type="EMBL" id="MFC4160976.1"/>
    </source>
</evidence>
<accession>A0ABV8MV39</accession>
<keyword evidence="7" id="KW-0408">Iron</keyword>
<feature type="transmembrane region" description="Helical" evidence="10">
    <location>
        <begin position="162"/>
        <end position="182"/>
    </location>
</feature>
<evidence type="ECO:0000256" key="3">
    <source>
        <dbReference type="ARBA" id="ARBA00022692"/>
    </source>
</evidence>
<dbReference type="EC" id="1.14.19.-" evidence="13"/>
<dbReference type="EMBL" id="JBHSBU010000001">
    <property type="protein sequence ID" value="MFC4160976.1"/>
    <property type="molecule type" value="Genomic_DNA"/>
</dbReference>
<protein>
    <submittedName>
        <fullName evidence="13">Fatty acid desaturase</fullName>
        <ecNumber evidence="13">1.14.19.-</ecNumber>
    </submittedName>
</protein>
<dbReference type="InterPro" id="IPR002560">
    <property type="entry name" value="Transposase_DDE"/>
</dbReference>
<organism evidence="13 14">
    <name type="scientific">Chitinimonas lacunae</name>
    <dbReference type="NCBI Taxonomy" id="1963018"/>
    <lineage>
        <taxon>Bacteria</taxon>
        <taxon>Pseudomonadati</taxon>
        <taxon>Pseudomonadota</taxon>
        <taxon>Betaproteobacteria</taxon>
        <taxon>Neisseriales</taxon>
        <taxon>Chitinibacteraceae</taxon>
        <taxon>Chitinimonas</taxon>
    </lineage>
</organism>
<dbReference type="Proteomes" id="UP001595791">
    <property type="component" value="Unassembled WGS sequence"/>
</dbReference>
<evidence type="ECO:0000259" key="11">
    <source>
        <dbReference type="Pfam" id="PF00487"/>
    </source>
</evidence>
<sequence length="397" mass="45904">MSWLNGLIDLPWWGYIVATLLLTHITIASVTIFLHRHQAHRALDLHPLPSHFFRLWLWLTTGMVTKEWAAIHRKHHAHCETEQDPHSPQVLGLKKVLLEGSELYRKEAKNQETLEKYGHGTPDDWIERNLYTRHSALGVTLLAITYLLLFGANGIWMWAVQMIWIPVTAAGVINGIGHYFGYRNFECEDASTNIVPWGILIGGEELHNNHHTFGTSAKLSNKWWEFDIGWFYIRCLEVLRLAKVRRVAPTVKRVEPKPQVDFDTLQAIIANRYQIAANYAKTVKATVGLELEKLKQHAPHLPQFETNVQRAMRRWLKQDRKHIPLREQAKLDALLAESKVLETVYRMRQELTALWERSSASKEQLVKQLQDWCNRAEASGIDALREFSLRLRGVAMA</sequence>
<keyword evidence="14" id="KW-1185">Reference proteome</keyword>
<keyword evidence="3 10" id="KW-0812">Transmembrane</keyword>
<feature type="domain" description="Fatty acid desaturase" evidence="11">
    <location>
        <begin position="11"/>
        <end position="214"/>
    </location>
</feature>
<keyword evidence="9 10" id="KW-0472">Membrane</keyword>
<dbReference type="Pfam" id="PF01610">
    <property type="entry name" value="DDE_Tnp_ISL3"/>
    <property type="match status" value="1"/>
</dbReference>
<comment type="subcellular location">
    <subcellularLocation>
        <location evidence="1">Membrane</location>
        <topology evidence="1">Multi-pass membrane protein</topology>
    </subcellularLocation>
</comment>
<dbReference type="CDD" id="cd03505">
    <property type="entry name" value="Delta9-FADS-like"/>
    <property type="match status" value="1"/>
</dbReference>
<comment type="caution">
    <text evidence="13">The sequence shown here is derived from an EMBL/GenBank/DDBJ whole genome shotgun (WGS) entry which is preliminary data.</text>
</comment>
<dbReference type="PANTHER" id="PTHR11351:SF33">
    <property type="entry name" value="DELTA-9 FATTY ACID DESATURASE, DESA"/>
    <property type="match status" value="1"/>
</dbReference>
<keyword evidence="5 10" id="KW-1133">Transmembrane helix</keyword>
<proteinExistence type="inferred from homology"/>
<evidence type="ECO:0000313" key="14">
    <source>
        <dbReference type="Proteomes" id="UP001595791"/>
    </source>
</evidence>
<feature type="transmembrane region" description="Helical" evidence="10">
    <location>
        <begin position="136"/>
        <end position="156"/>
    </location>
</feature>
<dbReference type="GO" id="GO:0016491">
    <property type="term" value="F:oxidoreductase activity"/>
    <property type="evidence" value="ECO:0007669"/>
    <property type="project" value="UniProtKB-KW"/>
</dbReference>
<evidence type="ECO:0000259" key="12">
    <source>
        <dbReference type="Pfam" id="PF01610"/>
    </source>
</evidence>
<dbReference type="PANTHER" id="PTHR11351">
    <property type="entry name" value="ACYL-COA DESATURASE"/>
    <property type="match status" value="1"/>
</dbReference>
<name>A0ABV8MV39_9NEIS</name>
<comment type="similarity">
    <text evidence="2">Belongs to the fatty acid desaturase type 2 family.</text>
</comment>
<keyword evidence="8" id="KW-0443">Lipid metabolism</keyword>
<dbReference type="RefSeq" id="WP_378166388.1">
    <property type="nucleotide sequence ID" value="NZ_JBHSBU010000001.1"/>
</dbReference>
<keyword evidence="4" id="KW-0276">Fatty acid metabolism</keyword>
<evidence type="ECO:0000256" key="5">
    <source>
        <dbReference type="ARBA" id="ARBA00022989"/>
    </source>
</evidence>
<keyword evidence="6 13" id="KW-0560">Oxidoreductase</keyword>
<evidence type="ECO:0000256" key="2">
    <source>
        <dbReference type="ARBA" id="ARBA00008749"/>
    </source>
</evidence>
<reference evidence="14" key="1">
    <citation type="journal article" date="2019" name="Int. J. Syst. Evol. Microbiol.">
        <title>The Global Catalogue of Microorganisms (GCM) 10K type strain sequencing project: providing services to taxonomists for standard genome sequencing and annotation.</title>
        <authorList>
            <consortium name="The Broad Institute Genomics Platform"/>
            <consortium name="The Broad Institute Genome Sequencing Center for Infectious Disease"/>
            <person name="Wu L."/>
            <person name="Ma J."/>
        </authorList>
    </citation>
    <scope>NUCLEOTIDE SEQUENCE [LARGE SCALE GENOMIC DNA]</scope>
    <source>
        <strain evidence="14">LMG 29894</strain>
    </source>
</reference>
<dbReference type="Pfam" id="PF00487">
    <property type="entry name" value="FA_desaturase"/>
    <property type="match status" value="1"/>
</dbReference>
<evidence type="ECO:0000256" key="8">
    <source>
        <dbReference type="ARBA" id="ARBA00023098"/>
    </source>
</evidence>
<evidence type="ECO:0000256" key="1">
    <source>
        <dbReference type="ARBA" id="ARBA00004141"/>
    </source>
</evidence>